<dbReference type="RefSeq" id="WP_002993714.1">
    <property type="nucleotide sequence ID" value="NZ_AOHC02000007.1"/>
</dbReference>
<dbReference type="InterPro" id="IPR007835">
    <property type="entry name" value="MOFRL"/>
</dbReference>
<dbReference type="STRING" id="1218598.LEP1GSC060_0014"/>
<dbReference type="InterPro" id="IPR037035">
    <property type="entry name" value="GK-like_C_sf"/>
</dbReference>
<feature type="domain" description="MOFRL-associated" evidence="3">
    <location>
        <begin position="27"/>
        <end position="244"/>
    </location>
</feature>
<evidence type="ECO:0000256" key="1">
    <source>
        <dbReference type="SAM" id="MobiDB-lite"/>
    </source>
</evidence>
<dbReference type="PANTHER" id="PTHR12227:SF0">
    <property type="entry name" value="GLYCERATE KINASE"/>
    <property type="match status" value="1"/>
</dbReference>
<evidence type="ECO:0000259" key="2">
    <source>
        <dbReference type="Pfam" id="PF05161"/>
    </source>
</evidence>
<gene>
    <name evidence="4" type="ORF">LEP1GSC060_0014</name>
</gene>
<feature type="domain" description="MOFRL" evidence="2">
    <location>
        <begin position="374"/>
        <end position="477"/>
    </location>
</feature>
<dbReference type="GO" id="GO:0008887">
    <property type="term" value="F:glycerate kinase activity"/>
    <property type="evidence" value="ECO:0007669"/>
    <property type="project" value="InterPro"/>
</dbReference>
<dbReference type="OrthoDB" id="9766552at2"/>
<protein>
    <submittedName>
        <fullName evidence="4">MOFRL family protein</fullName>
    </submittedName>
</protein>
<evidence type="ECO:0000259" key="3">
    <source>
        <dbReference type="Pfam" id="PF13660"/>
    </source>
</evidence>
<dbReference type="Pfam" id="PF13660">
    <property type="entry name" value="DUF4147"/>
    <property type="match status" value="1"/>
</dbReference>
<dbReference type="InterPro" id="IPR039760">
    <property type="entry name" value="MOFRL_protein"/>
</dbReference>
<dbReference type="Pfam" id="PF05161">
    <property type="entry name" value="MOFRL"/>
    <property type="match status" value="1"/>
</dbReference>
<dbReference type="GO" id="GO:0005737">
    <property type="term" value="C:cytoplasm"/>
    <property type="evidence" value="ECO:0007669"/>
    <property type="project" value="TreeGrafter"/>
</dbReference>
<dbReference type="SUPFAM" id="SSF82544">
    <property type="entry name" value="GckA/TtuD-like"/>
    <property type="match status" value="1"/>
</dbReference>
<dbReference type="PANTHER" id="PTHR12227">
    <property type="entry name" value="GLYCERATE KINASE"/>
    <property type="match status" value="1"/>
</dbReference>
<reference evidence="4" key="1">
    <citation type="submission" date="2013-03" db="EMBL/GenBank/DDBJ databases">
        <authorList>
            <person name="Harkins D.M."/>
            <person name="Durkin A.S."/>
            <person name="Brinkac L.M."/>
            <person name="Haft D.H."/>
            <person name="Selengut J.D."/>
            <person name="Sanka R."/>
            <person name="DePew J."/>
            <person name="Purushe J."/>
            <person name="Hartskeerl R.A."/>
            <person name="Ahmed A."/>
            <person name="van der Linden H."/>
            <person name="Goris M.G.A."/>
            <person name="Vinetz J.M."/>
            <person name="Sutton G.G."/>
            <person name="Nierman W.C."/>
            <person name="Fouts D.E."/>
        </authorList>
    </citation>
    <scope>NUCLEOTIDE SEQUENCE [LARGE SCALE GENOMIC DNA]</scope>
    <source>
        <strain evidence="4">ICFT</strain>
    </source>
</reference>
<dbReference type="AlphaFoldDB" id="N1WL27"/>
<evidence type="ECO:0000313" key="4">
    <source>
        <dbReference type="EMBL" id="EMY79680.1"/>
    </source>
</evidence>
<name>N1WL27_9LEPT</name>
<feature type="region of interest" description="Disordered" evidence="1">
    <location>
        <begin position="270"/>
        <end position="299"/>
    </location>
</feature>
<sequence>MPQLSFLQNENIDFHSPESILFHLGRIAIRSSLPAAAVRKFLLEQKLSGRILLLSIGKAAEEMGSAAYEIVQSRIFGGMILTKYGHSSGKKFPPLEILEAGHPIPDTNSILGGMKIFELCSRLEPEDTVLILLSGGGSALMEVPAAGLDLEDLIVWNSKLLASGADIRDVNTIRILLSEIKGGGLLSKILPSRSITLILSDVIGDDLSKVASGPTIPATIDKDTIFRIFKQYDLLPNPKIETVLREKTELAAKSVKPDIKTVLLDQSQSAKHGIDSVPQDQTQPVKPPKHEADFGSQEKIDRTKNSVKIDPERNAVYCIGNITLALESVEKECKNLNIPVLFLTSSLNCEAKEAGFFLGSIAKEKIRTTKSPLLILCGGETTVTHDGSGKGGRNQELSLAFAKQISGCKGITLFSLATDGSDGPTDAAGAIVDGTTWGKISETTDADTALKTHRSYEVLKQVDSLVFTGPTGTNVNDIQFLWIAPS</sequence>
<accession>N1WL27</accession>
<dbReference type="InterPro" id="IPR038614">
    <property type="entry name" value="GK_N_sf"/>
</dbReference>
<dbReference type="Gene3D" id="3.40.50.10180">
    <property type="entry name" value="Glycerate kinase, MOFRL-like N-terminal domain"/>
    <property type="match status" value="1"/>
</dbReference>
<proteinExistence type="predicted"/>
<organism evidence="4 5">
    <name type="scientific">Leptospira weilii serovar Ranarum str. ICFT</name>
    <dbReference type="NCBI Taxonomy" id="1218598"/>
    <lineage>
        <taxon>Bacteria</taxon>
        <taxon>Pseudomonadati</taxon>
        <taxon>Spirochaetota</taxon>
        <taxon>Spirochaetia</taxon>
        <taxon>Leptospirales</taxon>
        <taxon>Leptospiraceae</taxon>
        <taxon>Leptospira</taxon>
    </lineage>
</organism>
<feature type="compositionally biased region" description="Basic and acidic residues" evidence="1">
    <location>
        <begin position="288"/>
        <end position="299"/>
    </location>
</feature>
<dbReference type="Proteomes" id="UP000012313">
    <property type="component" value="Unassembled WGS sequence"/>
</dbReference>
<dbReference type="Gene3D" id="3.40.1480.10">
    <property type="entry name" value="MOFRL domain"/>
    <property type="match status" value="1"/>
</dbReference>
<evidence type="ECO:0000313" key="5">
    <source>
        <dbReference type="Proteomes" id="UP000012313"/>
    </source>
</evidence>
<comment type="caution">
    <text evidence="4">The sequence shown here is derived from an EMBL/GenBank/DDBJ whole genome shotgun (WGS) entry which is preliminary data.</text>
</comment>
<dbReference type="EMBL" id="AOHC02000007">
    <property type="protein sequence ID" value="EMY79680.1"/>
    <property type="molecule type" value="Genomic_DNA"/>
</dbReference>
<keyword evidence="5" id="KW-1185">Reference proteome</keyword>
<dbReference type="InterPro" id="IPR025286">
    <property type="entry name" value="MOFRL_assoc_dom"/>
</dbReference>